<evidence type="ECO:0008006" key="4">
    <source>
        <dbReference type="Google" id="ProtNLM"/>
    </source>
</evidence>
<dbReference type="OrthoDB" id="6291807at2"/>
<keyword evidence="1" id="KW-1133">Transmembrane helix</keyword>
<feature type="transmembrane region" description="Helical" evidence="1">
    <location>
        <begin position="7"/>
        <end position="29"/>
    </location>
</feature>
<dbReference type="RefSeq" id="WP_046005823.1">
    <property type="nucleotide sequence ID" value="NZ_JXYA01000036.1"/>
</dbReference>
<keyword evidence="1" id="KW-0472">Membrane</keyword>
<comment type="caution">
    <text evidence="2">The sequence shown here is derived from an EMBL/GenBank/DDBJ whole genome shotgun (WGS) entry which is preliminary data.</text>
</comment>
<name>A0A0F4QLK9_9GAMM</name>
<evidence type="ECO:0000313" key="3">
    <source>
        <dbReference type="Proteomes" id="UP000033452"/>
    </source>
</evidence>
<gene>
    <name evidence="2" type="ORF">TW77_15125</name>
</gene>
<sequence>MRTIDLDISWFAVLATVCGISLCYVMMNFMALNGVASSLMVLSLASVGLIVLLTLTNKRFVHIDKAGICYRTWVKIRYVHADEISSLELQKLGPLRCLKVTLKNSRRLSFPYWSIDNDELSRAAQILSVPISEKGHHASA</sequence>
<reference evidence="2 3" key="1">
    <citation type="journal article" date="2015" name="BMC Genomics">
        <title>Genome mining reveals unlocked bioactive potential of marine Gram-negative bacteria.</title>
        <authorList>
            <person name="Machado H."/>
            <person name="Sonnenschein E.C."/>
            <person name="Melchiorsen J."/>
            <person name="Gram L."/>
        </authorList>
    </citation>
    <scope>NUCLEOTIDE SEQUENCE [LARGE SCALE GENOMIC DNA]</scope>
    <source>
        <strain evidence="2 3">S2471</strain>
    </source>
</reference>
<organism evidence="2 3">
    <name type="scientific">Pseudoalteromonas rubra</name>
    <dbReference type="NCBI Taxonomy" id="43658"/>
    <lineage>
        <taxon>Bacteria</taxon>
        <taxon>Pseudomonadati</taxon>
        <taxon>Pseudomonadota</taxon>
        <taxon>Gammaproteobacteria</taxon>
        <taxon>Alteromonadales</taxon>
        <taxon>Pseudoalteromonadaceae</taxon>
        <taxon>Pseudoalteromonas</taxon>
    </lineage>
</organism>
<keyword evidence="1" id="KW-0812">Transmembrane</keyword>
<protein>
    <recommendedName>
        <fullName evidence="4">DUF304 domain-containing protein</fullName>
    </recommendedName>
</protein>
<evidence type="ECO:0000256" key="1">
    <source>
        <dbReference type="SAM" id="Phobius"/>
    </source>
</evidence>
<dbReference type="Proteomes" id="UP000033452">
    <property type="component" value="Unassembled WGS sequence"/>
</dbReference>
<keyword evidence="3" id="KW-1185">Reference proteome</keyword>
<feature type="transmembrane region" description="Helical" evidence="1">
    <location>
        <begin position="35"/>
        <end position="55"/>
    </location>
</feature>
<dbReference type="EMBL" id="JXYA01000036">
    <property type="protein sequence ID" value="KJZ07537.1"/>
    <property type="molecule type" value="Genomic_DNA"/>
</dbReference>
<evidence type="ECO:0000313" key="2">
    <source>
        <dbReference type="EMBL" id="KJZ07537.1"/>
    </source>
</evidence>
<accession>A0A0F4QLK9</accession>
<proteinExistence type="predicted"/>
<dbReference type="AlphaFoldDB" id="A0A0F4QLK9"/>
<dbReference type="PATRIC" id="fig|43658.5.peg.3202"/>